<dbReference type="AlphaFoldDB" id="A0A0F6CJZ1"/>
<reference evidence="5 6" key="1">
    <citation type="journal article" date="2011" name="PLoS ONE">
        <title>Core proteome of the minimal cell: comparative proteomics of three mollicute species.</title>
        <authorList>
            <person name="Fisunov G.Y."/>
            <person name="Alexeev D.G."/>
            <person name="Bazaleev N.A."/>
            <person name="Ladygina V.G."/>
            <person name="Galyamina M.A."/>
            <person name="Kondratov I.G."/>
            <person name="Zhukova N.A."/>
            <person name="Serebryakova M.V."/>
            <person name="Demina I.A."/>
            <person name="Govorun V.M."/>
        </authorList>
    </citation>
    <scope>NUCLEOTIDE SEQUENCE [LARGE SCALE GENOMIC DNA]</scope>
    <source>
        <strain evidence="5 6">S6</strain>
    </source>
</reference>
<keyword evidence="2 3" id="KW-0648">Protein biosynthesis</keyword>
<dbReference type="Proteomes" id="UP000018735">
    <property type="component" value="Chromosome"/>
</dbReference>
<accession>A0A0F6CJZ1</accession>
<comment type="subcellular location">
    <subcellularLocation>
        <location evidence="3">Cytoplasm</location>
    </subcellularLocation>
</comment>
<dbReference type="Pfam" id="PF01765">
    <property type="entry name" value="RRF"/>
    <property type="match status" value="1"/>
</dbReference>
<dbReference type="GO" id="GO:0006415">
    <property type="term" value="P:translational termination"/>
    <property type="evidence" value="ECO:0007669"/>
    <property type="project" value="UniProtKB-UniRule"/>
</dbReference>
<dbReference type="HOGENOM" id="CLU_073981_2_0_14"/>
<evidence type="ECO:0000256" key="3">
    <source>
        <dbReference type="HAMAP-Rule" id="MF_00040"/>
    </source>
</evidence>
<dbReference type="InterPro" id="IPR023584">
    <property type="entry name" value="Ribosome_recyc_fac_dom"/>
</dbReference>
<feature type="domain" description="Ribosome recycling factor" evidence="4">
    <location>
        <begin position="22"/>
        <end position="181"/>
    </location>
</feature>
<dbReference type="Gene3D" id="3.30.1360.40">
    <property type="match status" value="1"/>
</dbReference>
<evidence type="ECO:0000259" key="4">
    <source>
        <dbReference type="Pfam" id="PF01765"/>
    </source>
</evidence>
<dbReference type="InterPro" id="IPR002661">
    <property type="entry name" value="Ribosome_recyc_fac"/>
</dbReference>
<dbReference type="HAMAP" id="MF_00040">
    <property type="entry name" value="RRF"/>
    <property type="match status" value="1"/>
</dbReference>
<dbReference type="NCBIfam" id="TIGR00496">
    <property type="entry name" value="frr"/>
    <property type="match status" value="1"/>
</dbReference>
<sequence length="183" mass="21113">MEFKTYSDFFDKNANSIINWFEGELAKVRSGRANLKILDNVRAEYYGEQTPLIEMASLSIPEPREILIKPYEKSSVNPIQAALLKANLNLTPVVDGDKIRIKLPLLTEENRKENVKKVKAVGEKAKQEVRFIRRDTLNKIKSDKIADKDLNKYFEEQVDKITKKYIDLIDSILAKKEKDLLSL</sequence>
<evidence type="ECO:0000256" key="2">
    <source>
        <dbReference type="ARBA" id="ARBA00022917"/>
    </source>
</evidence>
<comment type="function">
    <text evidence="3">Responsible for the release of ribosomes from messenger RNA at the termination of protein biosynthesis. May increase the efficiency of translation by recycling ribosomes from one round of translation to another.</text>
</comment>
<dbReference type="SUPFAM" id="SSF55194">
    <property type="entry name" value="Ribosome recycling factor, RRF"/>
    <property type="match status" value="1"/>
</dbReference>
<dbReference type="eggNOG" id="COG0233">
    <property type="taxonomic scope" value="Bacteria"/>
</dbReference>
<name>A0A0F6CJZ1_MYCGL</name>
<dbReference type="GO" id="GO:0043023">
    <property type="term" value="F:ribosomal large subunit binding"/>
    <property type="evidence" value="ECO:0007669"/>
    <property type="project" value="TreeGrafter"/>
</dbReference>
<dbReference type="RefSeq" id="WP_011883751.1">
    <property type="nucleotide sequence ID" value="NC_023030.2"/>
</dbReference>
<dbReference type="Gene3D" id="1.10.132.20">
    <property type="entry name" value="Ribosome-recycling factor"/>
    <property type="match status" value="1"/>
</dbReference>
<organism evidence="5 6">
    <name type="scientific">Mycoplasmoides gallisepticum S6</name>
    <dbReference type="NCBI Taxonomy" id="1006581"/>
    <lineage>
        <taxon>Bacteria</taxon>
        <taxon>Bacillati</taxon>
        <taxon>Mycoplasmatota</taxon>
        <taxon>Mycoplasmoidales</taxon>
        <taxon>Mycoplasmoidaceae</taxon>
        <taxon>Mycoplasmoides</taxon>
    </lineage>
</organism>
<dbReference type="KEGG" id="mgz:GCW_00485"/>
<dbReference type="GO" id="GO:0005737">
    <property type="term" value="C:cytoplasm"/>
    <property type="evidence" value="ECO:0007669"/>
    <property type="project" value="UniProtKB-SubCell"/>
</dbReference>
<dbReference type="InterPro" id="IPR036191">
    <property type="entry name" value="RRF_sf"/>
</dbReference>
<evidence type="ECO:0000313" key="5">
    <source>
        <dbReference type="EMBL" id="AHB99413.1"/>
    </source>
</evidence>
<evidence type="ECO:0000256" key="1">
    <source>
        <dbReference type="ARBA" id="ARBA00005912"/>
    </source>
</evidence>
<dbReference type="PANTHER" id="PTHR20982">
    <property type="entry name" value="RIBOSOME RECYCLING FACTOR"/>
    <property type="match status" value="1"/>
</dbReference>
<protein>
    <recommendedName>
        <fullName evidence="3">Ribosome-recycling factor</fullName>
        <shortName evidence="3">RRF</shortName>
    </recommendedName>
    <alternativeName>
        <fullName evidence="3">Ribosome-releasing factor</fullName>
    </alternativeName>
</protein>
<dbReference type="FunFam" id="3.30.1360.40:FF:000001">
    <property type="entry name" value="Ribosome-recycling factor"/>
    <property type="match status" value="1"/>
</dbReference>
<dbReference type="CDD" id="cd00520">
    <property type="entry name" value="RRF"/>
    <property type="match status" value="1"/>
</dbReference>
<keyword evidence="3" id="KW-0963">Cytoplasm</keyword>
<proteinExistence type="inferred from homology"/>
<gene>
    <name evidence="3 5" type="primary">frr</name>
    <name evidence="5" type="ORF">GCW_00485</name>
</gene>
<evidence type="ECO:0000313" key="6">
    <source>
        <dbReference type="Proteomes" id="UP000018735"/>
    </source>
</evidence>
<dbReference type="EMBL" id="CP006916">
    <property type="protein sequence ID" value="AHB99413.1"/>
    <property type="molecule type" value="Genomic_DNA"/>
</dbReference>
<comment type="similarity">
    <text evidence="1 3">Belongs to the RRF family.</text>
</comment>
<dbReference type="PANTHER" id="PTHR20982:SF3">
    <property type="entry name" value="MITOCHONDRIAL RIBOSOME RECYCLING FACTOR PSEUDO 1"/>
    <property type="match status" value="1"/>
</dbReference>